<name>A0AC35TGZ9_9BILA</name>
<proteinExistence type="predicted"/>
<evidence type="ECO:0000313" key="1">
    <source>
        <dbReference type="Proteomes" id="UP000095286"/>
    </source>
</evidence>
<accession>A0AC35TGZ9</accession>
<dbReference type="WBParaSite" id="RSKR_0000059600.1">
    <property type="protein sequence ID" value="RSKR_0000059600.1"/>
    <property type="gene ID" value="RSKR_0000059600"/>
</dbReference>
<sequence length="206" mass="23196">MTRNVKREIYTTTQPDGTLVTTTTITKSLHEQDIEYSFGKGELDKQYCCRPQGALRIVQIILGLIIISLIVSVYGPGPFKGILFGQTILLIFAGIAFCITFIYLVSHFFNLHESHLDFFPWKSVDVVICGVAAIFYLVMGFLEGYYATGAWSNNCNDIGGDGIIANNCRLIYEWLFAAIFCFINAILYAISCFLITKKRSYDDDDE</sequence>
<evidence type="ECO:0000313" key="2">
    <source>
        <dbReference type="WBParaSite" id="RSKR_0000059600.1"/>
    </source>
</evidence>
<protein>
    <submittedName>
        <fullName evidence="2">MARVEL domain-containing protein</fullName>
    </submittedName>
</protein>
<organism evidence="1 2">
    <name type="scientific">Rhabditophanes sp. KR3021</name>
    <dbReference type="NCBI Taxonomy" id="114890"/>
    <lineage>
        <taxon>Eukaryota</taxon>
        <taxon>Metazoa</taxon>
        <taxon>Ecdysozoa</taxon>
        <taxon>Nematoda</taxon>
        <taxon>Chromadorea</taxon>
        <taxon>Rhabditida</taxon>
        <taxon>Tylenchina</taxon>
        <taxon>Panagrolaimomorpha</taxon>
        <taxon>Strongyloidoidea</taxon>
        <taxon>Alloionematidae</taxon>
        <taxon>Rhabditophanes</taxon>
    </lineage>
</organism>
<dbReference type="Proteomes" id="UP000095286">
    <property type="component" value="Unplaced"/>
</dbReference>
<reference evidence="2" key="1">
    <citation type="submission" date="2016-11" db="UniProtKB">
        <authorList>
            <consortium name="WormBaseParasite"/>
        </authorList>
    </citation>
    <scope>IDENTIFICATION</scope>
    <source>
        <strain evidence="2">KR3021</strain>
    </source>
</reference>